<dbReference type="AlphaFoldDB" id="A0A084VTH8"/>
<accession>A0A084VTH8</accession>
<proteinExistence type="predicted"/>
<dbReference type="EMBL" id="KE525079">
    <property type="protein sequence ID" value="KFB41272.1"/>
    <property type="molecule type" value="Genomic_DNA"/>
</dbReference>
<feature type="region of interest" description="Disordered" evidence="1">
    <location>
        <begin position="33"/>
        <end position="63"/>
    </location>
</feature>
<evidence type="ECO:0000256" key="1">
    <source>
        <dbReference type="SAM" id="MobiDB-lite"/>
    </source>
</evidence>
<gene>
    <name evidence="2" type="ORF">ZHAS_00008864</name>
</gene>
<dbReference type="Proteomes" id="UP000030765">
    <property type="component" value="Unassembled WGS sequence"/>
</dbReference>
<protein>
    <submittedName>
        <fullName evidence="2 3">Uncharacterized protein</fullName>
    </submittedName>
</protein>
<sequence>MSLQRWKVAEGVNLVSEGKEGKGATLVTEFQMRGPVPRPERKKKAKKPKTGRSKKREKVLCTW</sequence>
<evidence type="ECO:0000313" key="4">
    <source>
        <dbReference type="Proteomes" id="UP000030765"/>
    </source>
</evidence>
<feature type="compositionally biased region" description="Basic residues" evidence="1">
    <location>
        <begin position="40"/>
        <end position="57"/>
    </location>
</feature>
<name>A0A084VTH8_ANOSI</name>
<evidence type="ECO:0000313" key="3">
    <source>
        <dbReference type="EnsemblMetazoa" id="ASIC008864-PA"/>
    </source>
</evidence>
<reference evidence="2 4" key="1">
    <citation type="journal article" date="2014" name="BMC Genomics">
        <title>Genome sequence of Anopheles sinensis provides insight into genetics basis of mosquito competence for malaria parasites.</title>
        <authorList>
            <person name="Zhou D."/>
            <person name="Zhang D."/>
            <person name="Ding G."/>
            <person name="Shi L."/>
            <person name="Hou Q."/>
            <person name="Ye Y."/>
            <person name="Xu Y."/>
            <person name="Zhou H."/>
            <person name="Xiong C."/>
            <person name="Li S."/>
            <person name="Yu J."/>
            <person name="Hong S."/>
            <person name="Yu X."/>
            <person name="Zou P."/>
            <person name="Chen C."/>
            <person name="Chang X."/>
            <person name="Wang W."/>
            <person name="Lv Y."/>
            <person name="Sun Y."/>
            <person name="Ma L."/>
            <person name="Shen B."/>
            <person name="Zhu C."/>
        </authorList>
    </citation>
    <scope>NUCLEOTIDE SEQUENCE [LARGE SCALE GENOMIC DNA]</scope>
</reference>
<dbReference type="VEuPathDB" id="VectorBase:ASIC008864"/>
<reference evidence="3" key="2">
    <citation type="submission" date="2020-05" db="UniProtKB">
        <authorList>
            <consortium name="EnsemblMetazoa"/>
        </authorList>
    </citation>
    <scope>IDENTIFICATION</scope>
</reference>
<dbReference type="EnsemblMetazoa" id="ASIC008864-RA">
    <property type="protein sequence ID" value="ASIC008864-PA"/>
    <property type="gene ID" value="ASIC008864"/>
</dbReference>
<keyword evidence="4" id="KW-1185">Reference proteome</keyword>
<organism evidence="2">
    <name type="scientific">Anopheles sinensis</name>
    <name type="common">Mosquito</name>
    <dbReference type="NCBI Taxonomy" id="74873"/>
    <lineage>
        <taxon>Eukaryota</taxon>
        <taxon>Metazoa</taxon>
        <taxon>Ecdysozoa</taxon>
        <taxon>Arthropoda</taxon>
        <taxon>Hexapoda</taxon>
        <taxon>Insecta</taxon>
        <taxon>Pterygota</taxon>
        <taxon>Neoptera</taxon>
        <taxon>Endopterygota</taxon>
        <taxon>Diptera</taxon>
        <taxon>Nematocera</taxon>
        <taxon>Culicoidea</taxon>
        <taxon>Culicidae</taxon>
        <taxon>Anophelinae</taxon>
        <taxon>Anopheles</taxon>
    </lineage>
</organism>
<evidence type="ECO:0000313" key="2">
    <source>
        <dbReference type="EMBL" id="KFB41272.1"/>
    </source>
</evidence>
<dbReference type="EMBL" id="ATLV01016355">
    <property type="status" value="NOT_ANNOTATED_CDS"/>
    <property type="molecule type" value="Genomic_DNA"/>
</dbReference>